<protein>
    <submittedName>
        <fullName evidence="1">Uncharacterized protein</fullName>
    </submittedName>
</protein>
<comment type="caution">
    <text evidence="1">The sequence shown here is derived from an EMBL/GenBank/DDBJ whole genome shotgun (WGS) entry which is preliminary data.</text>
</comment>
<reference evidence="2" key="1">
    <citation type="journal article" date="2023" name="Front. Plant Sci.">
        <title>Chromosomal-level genome assembly of Melastoma candidum provides insights into trichome evolution.</title>
        <authorList>
            <person name="Zhong Y."/>
            <person name="Wu W."/>
            <person name="Sun C."/>
            <person name="Zou P."/>
            <person name="Liu Y."/>
            <person name="Dai S."/>
            <person name="Zhou R."/>
        </authorList>
    </citation>
    <scope>NUCLEOTIDE SEQUENCE [LARGE SCALE GENOMIC DNA]</scope>
</reference>
<evidence type="ECO:0000313" key="2">
    <source>
        <dbReference type="Proteomes" id="UP001057402"/>
    </source>
</evidence>
<dbReference type="EMBL" id="CM042883">
    <property type="protein sequence ID" value="KAI4377303.1"/>
    <property type="molecule type" value="Genomic_DNA"/>
</dbReference>
<gene>
    <name evidence="1" type="ORF">MLD38_014955</name>
</gene>
<name>A0ACB9RFM9_9MYRT</name>
<evidence type="ECO:0000313" key="1">
    <source>
        <dbReference type="EMBL" id="KAI4377303.1"/>
    </source>
</evidence>
<accession>A0ACB9RFM9</accession>
<keyword evidence="2" id="KW-1185">Reference proteome</keyword>
<proteinExistence type="predicted"/>
<organism evidence="1 2">
    <name type="scientific">Melastoma candidum</name>
    <dbReference type="NCBI Taxonomy" id="119954"/>
    <lineage>
        <taxon>Eukaryota</taxon>
        <taxon>Viridiplantae</taxon>
        <taxon>Streptophyta</taxon>
        <taxon>Embryophyta</taxon>
        <taxon>Tracheophyta</taxon>
        <taxon>Spermatophyta</taxon>
        <taxon>Magnoliopsida</taxon>
        <taxon>eudicotyledons</taxon>
        <taxon>Gunneridae</taxon>
        <taxon>Pentapetalae</taxon>
        <taxon>rosids</taxon>
        <taxon>malvids</taxon>
        <taxon>Myrtales</taxon>
        <taxon>Melastomataceae</taxon>
        <taxon>Melastomatoideae</taxon>
        <taxon>Melastomateae</taxon>
        <taxon>Melastoma</taxon>
    </lineage>
</organism>
<dbReference type="Proteomes" id="UP001057402">
    <property type="component" value="Chromosome 4"/>
</dbReference>
<sequence length="89" mass="9692">MAAAEGFLRCVYEGCISGCDSCVDRRPYHKNCRCALHKSKKGCSHGLPRSNNVSYPVRRSWSEGSLLLTSSSSPSLSPSSSPAWEIGRK</sequence>